<dbReference type="InterPro" id="IPR053748">
    <property type="entry name" value="Host_DNA_Degrad_Endo"/>
</dbReference>
<evidence type="ECO:0008006" key="3">
    <source>
        <dbReference type="Google" id="ProtNLM"/>
    </source>
</evidence>
<gene>
    <name evidence="1" type="ORF">HNP46_006110</name>
</gene>
<proteinExistence type="predicted"/>
<organism evidence="1 2">
    <name type="scientific">Pseudomonas nitroreducens</name>
    <dbReference type="NCBI Taxonomy" id="46680"/>
    <lineage>
        <taxon>Bacteria</taxon>
        <taxon>Pseudomonadati</taxon>
        <taxon>Pseudomonadota</taxon>
        <taxon>Gammaproteobacteria</taxon>
        <taxon>Pseudomonadales</taxon>
        <taxon>Pseudomonadaceae</taxon>
        <taxon>Pseudomonas</taxon>
    </lineage>
</organism>
<dbReference type="AlphaFoldDB" id="A0A7W7P4S5"/>
<dbReference type="EMBL" id="JACHLI010000036">
    <property type="protein sequence ID" value="MBB4867199.1"/>
    <property type="molecule type" value="Genomic_DNA"/>
</dbReference>
<dbReference type="Proteomes" id="UP000566995">
    <property type="component" value="Unassembled WGS sequence"/>
</dbReference>
<dbReference type="RefSeq" id="WP_184596482.1">
    <property type="nucleotide sequence ID" value="NZ_JACHLI010000036.1"/>
</dbReference>
<evidence type="ECO:0000313" key="1">
    <source>
        <dbReference type="EMBL" id="MBB4867199.1"/>
    </source>
</evidence>
<sequence>MSLENNHVDQLIELGFSYCGPICISEDDIQFKPETPTGNYKGEQVYAWVERIEDRSKVVYVGRCGGGVKSRFNTHRGGFKDGYFTTGTAKGQESGRKLAGYFRNGQRNGRKYSIYARASDVANVFGQPVSLSHAEERVLIERFQSPWNSEIERKMKLQAKR</sequence>
<accession>A0A7W7P4S5</accession>
<reference evidence="1 2" key="1">
    <citation type="submission" date="2020-08" db="EMBL/GenBank/DDBJ databases">
        <title>Functional genomics of gut bacteria from endangered species of beetles.</title>
        <authorList>
            <person name="Carlos-Shanley C."/>
        </authorList>
    </citation>
    <scope>NUCLEOTIDE SEQUENCE [LARGE SCALE GENOMIC DNA]</scope>
    <source>
        <strain evidence="1 2">S00179</strain>
    </source>
</reference>
<dbReference type="Gene3D" id="3.40.1440.40">
    <property type="match status" value="1"/>
</dbReference>
<protein>
    <recommendedName>
        <fullName evidence="3">GIY-YIG domain-containing protein</fullName>
    </recommendedName>
</protein>
<comment type="caution">
    <text evidence="1">The sequence shown here is derived from an EMBL/GenBank/DDBJ whole genome shotgun (WGS) entry which is preliminary data.</text>
</comment>
<evidence type="ECO:0000313" key="2">
    <source>
        <dbReference type="Proteomes" id="UP000566995"/>
    </source>
</evidence>
<name>A0A7W7P4S5_PSENT</name>